<gene>
    <name evidence="1" type="ORF">LCGC14_3131130</name>
</gene>
<evidence type="ECO:0000313" key="1">
    <source>
        <dbReference type="EMBL" id="KKK49828.1"/>
    </source>
</evidence>
<dbReference type="EMBL" id="LAZR01068338">
    <property type="protein sequence ID" value="KKK49828.1"/>
    <property type="molecule type" value="Genomic_DNA"/>
</dbReference>
<accession>A0A0F8VZM4</accession>
<dbReference type="AlphaFoldDB" id="A0A0F8VZM4"/>
<reference evidence="1" key="1">
    <citation type="journal article" date="2015" name="Nature">
        <title>Complex archaea that bridge the gap between prokaryotes and eukaryotes.</title>
        <authorList>
            <person name="Spang A."/>
            <person name="Saw J.H."/>
            <person name="Jorgensen S.L."/>
            <person name="Zaremba-Niedzwiedzka K."/>
            <person name="Martijn J."/>
            <person name="Lind A.E."/>
            <person name="van Eijk R."/>
            <person name="Schleper C."/>
            <person name="Guy L."/>
            <person name="Ettema T.J."/>
        </authorList>
    </citation>
    <scope>NUCLEOTIDE SEQUENCE</scope>
</reference>
<protein>
    <submittedName>
        <fullName evidence="1">Uncharacterized protein</fullName>
    </submittedName>
</protein>
<name>A0A0F8VZM4_9ZZZZ</name>
<feature type="non-terminal residue" evidence="1">
    <location>
        <position position="1"/>
    </location>
</feature>
<sequence>KDNILRTHEHKMGRSVVRISPGLTREKEKGHYWLSALQHVSSLITAADRMLSMAATAAKFDAMPPMKRFTSSDTGGAGATGKTEWVAEGDIIDFPMSDQGQRLGDIEAMIQPRFGEKTQALVAFLLGRTERISGAVEAMEGLFSAETAWATNYAVEVATSRHSPLTRNVVAADMDDGAMILRAVEVSGEPLILKRPLS</sequence>
<comment type="caution">
    <text evidence="1">The sequence shown here is derived from an EMBL/GenBank/DDBJ whole genome shotgun (WGS) entry which is preliminary data.</text>
</comment>
<organism evidence="1">
    <name type="scientific">marine sediment metagenome</name>
    <dbReference type="NCBI Taxonomy" id="412755"/>
    <lineage>
        <taxon>unclassified sequences</taxon>
        <taxon>metagenomes</taxon>
        <taxon>ecological metagenomes</taxon>
    </lineage>
</organism>
<proteinExistence type="predicted"/>